<protein>
    <submittedName>
        <fullName evidence="2">Phosphoadenosine phosphosulfate reductase family protein</fullName>
    </submittedName>
</protein>
<dbReference type="InterPro" id="IPR002500">
    <property type="entry name" value="PAPS_reduct_dom"/>
</dbReference>
<evidence type="ECO:0000313" key="2">
    <source>
        <dbReference type="EMBL" id="MEB3041291.1"/>
    </source>
</evidence>
<accession>A0ABU5YBY6</accession>
<proteinExistence type="predicted"/>
<gene>
    <name evidence="2" type="ORF">VJJ49_11415</name>
</gene>
<dbReference type="Proteomes" id="UP001324270">
    <property type="component" value="Unassembled WGS sequence"/>
</dbReference>
<organism evidence="2 3">
    <name type="scientific">Capnocytophaga gingivalis</name>
    <dbReference type="NCBI Taxonomy" id="1017"/>
    <lineage>
        <taxon>Bacteria</taxon>
        <taxon>Pseudomonadati</taxon>
        <taxon>Bacteroidota</taxon>
        <taxon>Flavobacteriia</taxon>
        <taxon>Flavobacteriales</taxon>
        <taxon>Flavobacteriaceae</taxon>
        <taxon>Capnocytophaga</taxon>
    </lineage>
</organism>
<dbReference type="SUPFAM" id="SSF52402">
    <property type="entry name" value="Adenine nucleotide alpha hydrolases-like"/>
    <property type="match status" value="1"/>
</dbReference>
<comment type="caution">
    <text evidence="2">The sequence shown here is derived from an EMBL/GenBank/DDBJ whole genome shotgun (WGS) entry which is preliminary data.</text>
</comment>
<evidence type="ECO:0000313" key="3">
    <source>
        <dbReference type="Proteomes" id="UP001324270"/>
    </source>
</evidence>
<dbReference type="Gene3D" id="3.40.50.620">
    <property type="entry name" value="HUPs"/>
    <property type="match status" value="1"/>
</dbReference>
<evidence type="ECO:0000259" key="1">
    <source>
        <dbReference type="Pfam" id="PF01507"/>
    </source>
</evidence>
<dbReference type="Pfam" id="PF01507">
    <property type="entry name" value="PAPS_reduct"/>
    <property type="match status" value="1"/>
</dbReference>
<sequence length="228" mass="26880">MYYALQSIKELSAQTNEVILFHSATGKDSIALLDLCYPYFSKITCVYMYMVKDLEHINKYIIYAKHKYPNITFLQVPHYALSQYRRDGVLGCHKDPTQRVYQLSNITEMVKKNTGIQWAIFGFKQSDSLNRRLMLRTYRDEMFADSTHNLYPLSKYKNADVEKYIKLKKLIPPIKYGEGQSQGTNVGNLPFLLYCKTFHPADYQKVIKEFPQAERIVFEYETYRDHES</sequence>
<keyword evidence="3" id="KW-1185">Reference proteome</keyword>
<dbReference type="RefSeq" id="WP_323979927.1">
    <property type="nucleotide sequence ID" value="NZ_JAYKBV010000018.1"/>
</dbReference>
<reference evidence="2 3" key="1">
    <citation type="submission" date="2023-12" db="EMBL/GenBank/DDBJ databases">
        <title>Genomic sequences of Capnocytophaga and Parvimonas strains.</title>
        <authorList>
            <person name="Watt R.M."/>
            <person name="Wang M."/>
            <person name="Yang T."/>
            <person name="Tong W.M."/>
        </authorList>
    </citation>
    <scope>NUCLEOTIDE SEQUENCE [LARGE SCALE GENOMIC DNA]</scope>
    <source>
        <strain evidence="2 3">CCUG 13156</strain>
    </source>
</reference>
<dbReference type="InterPro" id="IPR014729">
    <property type="entry name" value="Rossmann-like_a/b/a_fold"/>
</dbReference>
<dbReference type="EMBL" id="JAYKBV010000018">
    <property type="protein sequence ID" value="MEB3041291.1"/>
    <property type="molecule type" value="Genomic_DNA"/>
</dbReference>
<feature type="domain" description="Phosphoadenosine phosphosulphate reductase" evidence="1">
    <location>
        <begin position="21"/>
        <end position="170"/>
    </location>
</feature>
<name>A0ABU5YBY6_9FLAO</name>